<evidence type="ECO:0000313" key="4">
    <source>
        <dbReference type="EMBL" id="TCP19752.1"/>
    </source>
</evidence>
<feature type="coiled-coil region" evidence="1">
    <location>
        <begin position="39"/>
        <end position="80"/>
    </location>
</feature>
<accession>A0A4R2NF34</accession>
<keyword evidence="2" id="KW-0472">Membrane</keyword>
<keyword evidence="1" id="KW-0175">Coiled coil</keyword>
<dbReference type="Proteomes" id="UP000295416">
    <property type="component" value="Unassembled WGS sequence"/>
</dbReference>
<gene>
    <name evidence="4" type="ORF">EV207_15810</name>
</gene>
<feature type="domain" description="Transglycosylase SLT" evidence="3">
    <location>
        <begin position="118"/>
        <end position="232"/>
    </location>
</feature>
<comment type="caution">
    <text evidence="4">The sequence shown here is derived from an EMBL/GenBank/DDBJ whole genome shotgun (WGS) entry which is preliminary data.</text>
</comment>
<dbReference type="Pfam" id="PF01464">
    <property type="entry name" value="SLT"/>
    <property type="match status" value="1"/>
</dbReference>
<dbReference type="PANTHER" id="PTHR37423">
    <property type="entry name" value="SOLUBLE LYTIC MUREIN TRANSGLYCOSYLASE-RELATED"/>
    <property type="match status" value="1"/>
</dbReference>
<dbReference type="RefSeq" id="WP_132748228.1">
    <property type="nucleotide sequence ID" value="NZ_SLXK01000058.1"/>
</dbReference>
<evidence type="ECO:0000256" key="1">
    <source>
        <dbReference type="SAM" id="Coils"/>
    </source>
</evidence>
<dbReference type="OrthoDB" id="9815002at2"/>
<evidence type="ECO:0000256" key="2">
    <source>
        <dbReference type="SAM" id="Phobius"/>
    </source>
</evidence>
<keyword evidence="2" id="KW-0812">Transmembrane</keyword>
<dbReference type="AlphaFoldDB" id="A0A4R2NF34"/>
<keyword evidence="2" id="KW-1133">Transmembrane helix</keyword>
<dbReference type="SUPFAM" id="SSF53955">
    <property type="entry name" value="Lysozyme-like"/>
    <property type="match status" value="1"/>
</dbReference>
<proteinExistence type="predicted"/>
<organism evidence="4 5">
    <name type="scientific">Scopulibacillus darangshiensis</name>
    <dbReference type="NCBI Taxonomy" id="442528"/>
    <lineage>
        <taxon>Bacteria</taxon>
        <taxon>Bacillati</taxon>
        <taxon>Bacillota</taxon>
        <taxon>Bacilli</taxon>
        <taxon>Bacillales</taxon>
        <taxon>Sporolactobacillaceae</taxon>
        <taxon>Scopulibacillus</taxon>
    </lineage>
</organism>
<name>A0A4R2NF34_9BACL</name>
<dbReference type="PANTHER" id="PTHR37423:SF2">
    <property type="entry name" value="MEMBRANE-BOUND LYTIC MUREIN TRANSGLYCOSYLASE C"/>
    <property type="match status" value="1"/>
</dbReference>
<dbReference type="EMBL" id="SLXK01000058">
    <property type="protein sequence ID" value="TCP19752.1"/>
    <property type="molecule type" value="Genomic_DNA"/>
</dbReference>
<evidence type="ECO:0000259" key="3">
    <source>
        <dbReference type="Pfam" id="PF01464"/>
    </source>
</evidence>
<dbReference type="Gene3D" id="1.10.530.10">
    <property type="match status" value="1"/>
</dbReference>
<feature type="transmembrane region" description="Helical" evidence="2">
    <location>
        <begin position="12"/>
        <end position="34"/>
    </location>
</feature>
<sequence>MFKQLTVVTRGYILAGIVLLSVIIISALAVQHYMLKEQVSKLNTDKARAIHQLQQYKNKLQELRADNIKAKMDYAQKNKKENINKYKAWKKSKQVAEAIYKKSDGRFKKDWARFMAYQAYSKGIDPYLVYGLLKVESGNSFDPKIVGPETKYGRAYGMAQFMENTAPWIADMAGLKYDKKYLYNPYYSIMLSITYLDYLYGKYHNWNKALTAYNRGTGGMENYVAVTGNAKSEYATKIQTNARFIKEHS</sequence>
<dbReference type="InterPro" id="IPR023346">
    <property type="entry name" value="Lysozyme-like_dom_sf"/>
</dbReference>
<evidence type="ECO:0000313" key="5">
    <source>
        <dbReference type="Proteomes" id="UP000295416"/>
    </source>
</evidence>
<protein>
    <submittedName>
        <fullName evidence="4">Transglycosylase-like protein with SLT domain</fullName>
    </submittedName>
</protein>
<keyword evidence="5" id="KW-1185">Reference proteome</keyword>
<reference evidence="4 5" key="1">
    <citation type="submission" date="2019-03" db="EMBL/GenBank/DDBJ databases">
        <title>Genomic Encyclopedia of Type Strains, Phase IV (KMG-IV): sequencing the most valuable type-strain genomes for metagenomic binning, comparative biology and taxonomic classification.</title>
        <authorList>
            <person name="Goeker M."/>
        </authorList>
    </citation>
    <scope>NUCLEOTIDE SEQUENCE [LARGE SCALE GENOMIC DNA]</scope>
    <source>
        <strain evidence="4 5">DSM 19377</strain>
    </source>
</reference>
<dbReference type="InterPro" id="IPR008258">
    <property type="entry name" value="Transglycosylase_SLT_dom_1"/>
</dbReference>